<organism evidence="5 6">
    <name type="scientific">Nocardioides luteus</name>
    <dbReference type="NCBI Taxonomy" id="1844"/>
    <lineage>
        <taxon>Bacteria</taxon>
        <taxon>Bacillati</taxon>
        <taxon>Actinomycetota</taxon>
        <taxon>Actinomycetes</taxon>
        <taxon>Propionibacteriales</taxon>
        <taxon>Nocardioidaceae</taxon>
        <taxon>Nocardioides</taxon>
    </lineage>
</organism>
<dbReference type="Gene3D" id="1.10.260.40">
    <property type="entry name" value="lambda repressor-like DNA-binding domains"/>
    <property type="match status" value="1"/>
</dbReference>
<name>A0A1J4N0V4_9ACTN</name>
<dbReference type="CDD" id="cd06267">
    <property type="entry name" value="PBP1_LacI_sugar_binding-like"/>
    <property type="match status" value="1"/>
</dbReference>
<evidence type="ECO:0000256" key="3">
    <source>
        <dbReference type="ARBA" id="ARBA00023163"/>
    </source>
</evidence>
<accession>A0A1J4N0V4</accession>
<dbReference type="PROSITE" id="PS50932">
    <property type="entry name" value="HTH_LACI_2"/>
    <property type="match status" value="1"/>
</dbReference>
<feature type="domain" description="HTH lacI-type" evidence="4">
    <location>
        <begin position="7"/>
        <end position="62"/>
    </location>
</feature>
<dbReference type="Proteomes" id="UP000033772">
    <property type="component" value="Unassembled WGS sequence"/>
</dbReference>
<dbReference type="InterPro" id="IPR028082">
    <property type="entry name" value="Peripla_BP_I"/>
</dbReference>
<protein>
    <submittedName>
        <fullName evidence="5">LacI family transcriptional regulator</fullName>
    </submittedName>
</protein>
<dbReference type="GO" id="GO:0003700">
    <property type="term" value="F:DNA-binding transcription factor activity"/>
    <property type="evidence" value="ECO:0007669"/>
    <property type="project" value="TreeGrafter"/>
</dbReference>
<evidence type="ECO:0000313" key="6">
    <source>
        <dbReference type="Proteomes" id="UP000033772"/>
    </source>
</evidence>
<dbReference type="PANTHER" id="PTHR30146">
    <property type="entry name" value="LACI-RELATED TRANSCRIPTIONAL REPRESSOR"/>
    <property type="match status" value="1"/>
</dbReference>
<sequence>MAGERAATLSDVAREAGVSLATASRTLNGSDRVVRPELQERVLAAANKLGYTPNANAQAMARGSTETVGLLVKDISDPYFSTIAGGLAAEAEKHGLLVMLCNTGGQPEREKKFLAALRRQRSRAIVLAGSDTADMGHTGEVADLLTSYLDGGGRAAAISQPRLPVDTVVIDNHGGAQALAERLVGLGYRRAAVLTGPEDLLVSAERHAGFSEAWIDATGSEPTALTDEFSRDGGHRAMSRLLEDRRSNGTEIDCVFAVNDLMAVGALAACREAGVEVGRELAVAGFDDIETLRDVTPGLTTVRLPLAEIGRQALELVLGEPSAELRNKPVHGEVVLRESTPPRS</sequence>
<comment type="caution">
    <text evidence="5">The sequence shown here is derived from an EMBL/GenBank/DDBJ whole genome shotgun (WGS) entry which is preliminary data.</text>
</comment>
<proteinExistence type="predicted"/>
<reference evidence="5" key="1">
    <citation type="submission" date="2016-10" db="EMBL/GenBank/DDBJ databases">
        <title>Draft Genome Sequence of Nocardioides luteus Strain BAFB, an Alkane-Degrading Bacterium Isolated from JP-7 Polluted Soil.</title>
        <authorList>
            <person name="Brown L."/>
            <person name="Ruiz O.N."/>
            <person name="Gunasekera T."/>
        </authorList>
    </citation>
    <scope>NUCLEOTIDE SEQUENCE [LARGE SCALE GENOMIC DNA]</scope>
    <source>
        <strain evidence="5">BAFB</strain>
    </source>
</reference>
<dbReference type="Pfam" id="PF13377">
    <property type="entry name" value="Peripla_BP_3"/>
    <property type="match status" value="1"/>
</dbReference>
<dbReference type="PANTHER" id="PTHR30146:SF153">
    <property type="entry name" value="LACTOSE OPERON REPRESSOR"/>
    <property type="match status" value="1"/>
</dbReference>
<dbReference type="GO" id="GO:0000976">
    <property type="term" value="F:transcription cis-regulatory region binding"/>
    <property type="evidence" value="ECO:0007669"/>
    <property type="project" value="TreeGrafter"/>
</dbReference>
<dbReference type="RefSeq" id="WP_045551795.1">
    <property type="nucleotide sequence ID" value="NZ_JZDQ02000048.1"/>
</dbReference>
<keyword evidence="1" id="KW-0805">Transcription regulation</keyword>
<dbReference type="SUPFAM" id="SSF53822">
    <property type="entry name" value="Periplasmic binding protein-like I"/>
    <property type="match status" value="1"/>
</dbReference>
<keyword evidence="3" id="KW-0804">Transcription</keyword>
<keyword evidence="6" id="KW-1185">Reference proteome</keyword>
<keyword evidence="2" id="KW-0238">DNA-binding</keyword>
<evidence type="ECO:0000313" key="5">
    <source>
        <dbReference type="EMBL" id="OIJ24017.1"/>
    </source>
</evidence>
<evidence type="ECO:0000259" key="4">
    <source>
        <dbReference type="PROSITE" id="PS50932"/>
    </source>
</evidence>
<dbReference type="OrthoDB" id="3226810at2"/>
<dbReference type="InterPro" id="IPR046335">
    <property type="entry name" value="LacI/GalR-like_sensor"/>
</dbReference>
<dbReference type="STRING" id="1844.UG56_024975"/>
<dbReference type="InterPro" id="IPR000843">
    <property type="entry name" value="HTH_LacI"/>
</dbReference>
<gene>
    <name evidence="5" type="ORF">UG56_024975</name>
</gene>
<dbReference type="CDD" id="cd01392">
    <property type="entry name" value="HTH_LacI"/>
    <property type="match status" value="1"/>
</dbReference>
<dbReference type="AlphaFoldDB" id="A0A1J4N0V4"/>
<dbReference type="SMART" id="SM00354">
    <property type="entry name" value="HTH_LACI"/>
    <property type="match status" value="1"/>
</dbReference>
<evidence type="ECO:0000256" key="1">
    <source>
        <dbReference type="ARBA" id="ARBA00023015"/>
    </source>
</evidence>
<dbReference type="Gene3D" id="3.40.50.2300">
    <property type="match status" value="2"/>
</dbReference>
<evidence type="ECO:0000256" key="2">
    <source>
        <dbReference type="ARBA" id="ARBA00023125"/>
    </source>
</evidence>
<dbReference type="InterPro" id="IPR010982">
    <property type="entry name" value="Lambda_DNA-bd_dom_sf"/>
</dbReference>
<dbReference type="PRINTS" id="PR00036">
    <property type="entry name" value="HTHLACI"/>
</dbReference>
<dbReference type="SUPFAM" id="SSF47413">
    <property type="entry name" value="lambda repressor-like DNA-binding domains"/>
    <property type="match status" value="1"/>
</dbReference>
<dbReference type="EMBL" id="JZDQ02000048">
    <property type="protein sequence ID" value="OIJ24017.1"/>
    <property type="molecule type" value="Genomic_DNA"/>
</dbReference>
<dbReference type="Pfam" id="PF00356">
    <property type="entry name" value="LacI"/>
    <property type="match status" value="1"/>
</dbReference>